<protein>
    <recommendedName>
        <fullName evidence="3">Replication protein</fullName>
    </recommendedName>
</protein>
<name>A0A2S9QSG1_9MICO</name>
<keyword evidence="2" id="KW-1185">Reference proteome</keyword>
<evidence type="ECO:0008006" key="3">
    <source>
        <dbReference type="Google" id="ProtNLM"/>
    </source>
</evidence>
<accession>A0A2S9QSG1</accession>
<evidence type="ECO:0000313" key="2">
    <source>
        <dbReference type="Proteomes" id="UP000238650"/>
    </source>
</evidence>
<proteinExistence type="predicted"/>
<dbReference type="Proteomes" id="UP000238650">
    <property type="component" value="Unassembled WGS sequence"/>
</dbReference>
<evidence type="ECO:0000313" key="1">
    <source>
        <dbReference type="EMBL" id="PRI12533.1"/>
    </source>
</evidence>
<dbReference type="AlphaFoldDB" id="A0A2S9QSG1"/>
<gene>
    <name evidence="1" type="ORF">B4915_00855</name>
</gene>
<organism evidence="1 2">
    <name type="scientific">Leucobacter massiliensis</name>
    <dbReference type="NCBI Taxonomy" id="1686285"/>
    <lineage>
        <taxon>Bacteria</taxon>
        <taxon>Bacillati</taxon>
        <taxon>Actinomycetota</taxon>
        <taxon>Actinomycetes</taxon>
        <taxon>Micrococcales</taxon>
        <taxon>Microbacteriaceae</taxon>
        <taxon>Leucobacter</taxon>
    </lineage>
</organism>
<sequence length="320" mass="35391">MEMPGWMRRQLEHATAVEHGEANERRGIVLGNGYFSLTPMDEQPSRKWDASNSFTSWKITAGEVLTKRGEWVEAPVPSGKPALLIGAAIATKIRSTVKAGGNPLDGIGLEETQRALAADLGYTSSGGRMHQELTRQVTGFAVATFHMAEWGPENAEGGRRYRQQSTTLASDVQLYVPGWGDVLDGLDSYIVPSQLLIDLALDPKTPPARLDALARMSGPFPMQVAAWLEKVLFSIKDGPNRERIFEWADLYNELTHGYKRLDNFRAKFRVALDEAAATRRIHGNSIETNFTIERVPGRRGGGTVLVIRRSPLLRLPADEL</sequence>
<comment type="caution">
    <text evidence="1">The sequence shown here is derived from an EMBL/GenBank/DDBJ whole genome shotgun (WGS) entry which is preliminary data.</text>
</comment>
<dbReference type="EMBL" id="MWZD01000010">
    <property type="protein sequence ID" value="PRI12533.1"/>
    <property type="molecule type" value="Genomic_DNA"/>
</dbReference>
<reference evidence="1 2" key="1">
    <citation type="journal article" date="2017" name="New Microbes New Infect">
        <title>Genome sequence of 'Leucobacter massiliensis' sp. nov. isolated from human pharynx after travel to the 2014 Hajj.</title>
        <authorList>
            <person name="Leangapichart T."/>
            <person name="Gautret P."/>
            <person name="Nguyen T.T."/>
            <person name="Armstrong N."/>
            <person name="Rolain J.M."/>
        </authorList>
    </citation>
    <scope>NUCLEOTIDE SEQUENCE [LARGE SCALE GENOMIC DNA]</scope>
    <source>
        <strain evidence="1 2">122RC15</strain>
    </source>
</reference>